<name>S2L789_LITA3</name>
<sequence length="83" mass="9255">MPVHRVTISRALGSEKPQGFLRAALQVLHAATDINGNFQHALFWFRNEPISAFDYKSAKPLVSEERAKDLVRYFQALKAGAVG</sequence>
<comment type="caution">
    <text evidence="1">The sequence shown here is derived from an EMBL/GenBank/DDBJ whole genome shotgun (WGS) entry which is preliminary data.</text>
</comment>
<dbReference type="AlphaFoldDB" id="S2L789"/>
<evidence type="ECO:0008006" key="3">
    <source>
        <dbReference type="Google" id="ProtNLM"/>
    </source>
</evidence>
<keyword evidence="2" id="KW-1185">Reference proteome</keyword>
<accession>S2L789</accession>
<dbReference type="OrthoDB" id="8755366at2"/>
<dbReference type="Proteomes" id="UP000014463">
    <property type="component" value="Unassembled WGS sequence"/>
</dbReference>
<evidence type="ECO:0000313" key="2">
    <source>
        <dbReference type="Proteomes" id="UP000014463"/>
    </source>
</evidence>
<evidence type="ECO:0000313" key="1">
    <source>
        <dbReference type="EMBL" id="EPC00601.1"/>
    </source>
</evidence>
<proteinExistence type="predicted"/>
<dbReference type="RefSeq" id="WP_016418590.1">
    <property type="nucleotide sequence ID" value="NZ_AUAB01000035.1"/>
</dbReference>
<reference evidence="1 2" key="1">
    <citation type="journal article" date="2013" name="Genome Announc.">
        <title>Draft genome sequence of the moderately halophilic gammaproteobacterium Halomonas anticariensis FP35.</title>
        <authorList>
            <person name="Tahrioui A."/>
            <person name="Quesada E."/>
            <person name="Llamas I."/>
        </authorList>
    </citation>
    <scope>NUCLEOTIDE SEQUENCE [LARGE SCALE GENOMIC DNA]</scope>
    <source>
        <strain evidence="2">DSM 16096 / CECT 5854 / LMG 22089 / FP35</strain>
    </source>
</reference>
<dbReference type="SMR" id="S2L789"/>
<dbReference type="PATRIC" id="fig|1121939.11.peg.4079"/>
<protein>
    <recommendedName>
        <fullName evidence="3">DUF2384 domain-containing protein</fullName>
    </recommendedName>
</protein>
<dbReference type="EMBL" id="ASTJ01000040">
    <property type="protein sequence ID" value="EPC00601.1"/>
    <property type="molecule type" value="Genomic_DNA"/>
</dbReference>
<organism evidence="1 2">
    <name type="scientific">Litchfieldella anticariensis (strain DSM 16096 / CECT 5854 / CIP 108499 / LMG 22089 / FP35)</name>
    <name type="common">Halomonas anticariensis</name>
    <dbReference type="NCBI Taxonomy" id="1121939"/>
    <lineage>
        <taxon>Bacteria</taxon>
        <taxon>Pseudomonadati</taxon>
        <taxon>Pseudomonadota</taxon>
        <taxon>Gammaproteobacteria</taxon>
        <taxon>Oceanospirillales</taxon>
        <taxon>Halomonadaceae</taxon>
        <taxon>Litchfieldella</taxon>
    </lineage>
</organism>
<gene>
    <name evidence="1" type="ORF">L861_06585</name>
</gene>